<protein>
    <submittedName>
        <fullName evidence="2">Uncharacterized protein</fullName>
    </submittedName>
</protein>
<dbReference type="Proteomes" id="UP001501624">
    <property type="component" value="Unassembled WGS sequence"/>
</dbReference>
<sequence length="62" mass="6649">MTSPHLPGHTARPTPGLQAGAGTPDTQVLRTTCESVPEPGGEHTWSDEQQKEHQAPWHDSPA</sequence>
<keyword evidence="3" id="KW-1185">Reference proteome</keyword>
<organism evidence="2 3">
    <name type="scientific">Amycolatopsis tucumanensis</name>
    <dbReference type="NCBI Taxonomy" id="401106"/>
    <lineage>
        <taxon>Bacteria</taxon>
        <taxon>Bacillati</taxon>
        <taxon>Actinomycetota</taxon>
        <taxon>Actinomycetes</taxon>
        <taxon>Pseudonocardiales</taxon>
        <taxon>Pseudonocardiaceae</taxon>
        <taxon>Amycolatopsis</taxon>
    </lineage>
</organism>
<reference evidence="3" key="1">
    <citation type="journal article" date="2019" name="Int. J. Syst. Evol. Microbiol.">
        <title>The Global Catalogue of Microorganisms (GCM) 10K type strain sequencing project: providing services to taxonomists for standard genome sequencing and annotation.</title>
        <authorList>
            <consortium name="The Broad Institute Genomics Platform"/>
            <consortium name="The Broad Institute Genome Sequencing Center for Infectious Disease"/>
            <person name="Wu L."/>
            <person name="Ma J."/>
        </authorList>
    </citation>
    <scope>NUCLEOTIDE SEQUENCE [LARGE SCALE GENOMIC DNA]</scope>
    <source>
        <strain evidence="3">JCM 17017</strain>
    </source>
</reference>
<feature type="compositionally biased region" description="Basic and acidic residues" evidence="1">
    <location>
        <begin position="40"/>
        <end position="62"/>
    </location>
</feature>
<evidence type="ECO:0000313" key="2">
    <source>
        <dbReference type="EMBL" id="GAA3808183.1"/>
    </source>
</evidence>
<feature type="region of interest" description="Disordered" evidence="1">
    <location>
        <begin position="1"/>
        <end position="62"/>
    </location>
</feature>
<proteinExistence type="predicted"/>
<feature type="compositionally biased region" description="Polar residues" evidence="1">
    <location>
        <begin position="24"/>
        <end position="34"/>
    </location>
</feature>
<name>A0ABP7I6G6_9PSEU</name>
<accession>A0ABP7I6G6</accession>
<gene>
    <name evidence="2" type="ORF">GCM10022380_27170</name>
</gene>
<dbReference type="EMBL" id="BAABCM010000003">
    <property type="protein sequence ID" value="GAA3808183.1"/>
    <property type="molecule type" value="Genomic_DNA"/>
</dbReference>
<comment type="caution">
    <text evidence="2">The sequence shown here is derived from an EMBL/GenBank/DDBJ whole genome shotgun (WGS) entry which is preliminary data.</text>
</comment>
<evidence type="ECO:0000256" key="1">
    <source>
        <dbReference type="SAM" id="MobiDB-lite"/>
    </source>
</evidence>
<evidence type="ECO:0000313" key="3">
    <source>
        <dbReference type="Proteomes" id="UP001501624"/>
    </source>
</evidence>